<evidence type="ECO:0000256" key="4">
    <source>
        <dbReference type="ARBA" id="ARBA00023014"/>
    </source>
</evidence>
<dbReference type="Gene3D" id="3.20.20.20">
    <property type="entry name" value="Dihydropteroate synthase-like"/>
    <property type="match status" value="1"/>
</dbReference>
<dbReference type="GO" id="GO:0051539">
    <property type="term" value="F:4 iron, 4 sulfur cluster binding"/>
    <property type="evidence" value="ECO:0007669"/>
    <property type="project" value="UniProtKB-KW"/>
</dbReference>
<dbReference type="Pfam" id="PF03599">
    <property type="entry name" value="CdhD"/>
    <property type="match status" value="1"/>
</dbReference>
<evidence type="ECO:0000256" key="3">
    <source>
        <dbReference type="ARBA" id="ARBA00023004"/>
    </source>
</evidence>
<dbReference type="PANTHER" id="PTHR36214">
    <property type="match status" value="1"/>
</dbReference>
<keyword evidence="1" id="KW-0004">4Fe-4S</keyword>
<dbReference type="EMBL" id="BART01001396">
    <property type="protein sequence ID" value="GAG68135.1"/>
    <property type="molecule type" value="Genomic_DNA"/>
</dbReference>
<dbReference type="SUPFAM" id="SSF51717">
    <property type="entry name" value="Dihydropteroate synthetase-like"/>
    <property type="match status" value="1"/>
</dbReference>
<proteinExistence type="predicted"/>
<dbReference type="InterPro" id="IPR051069">
    <property type="entry name" value="ACDS_complex_subunit"/>
</dbReference>
<reference evidence="6" key="1">
    <citation type="journal article" date="2014" name="Front. Microbiol.">
        <title>High frequency of phylogenetically diverse reductive dehalogenase-homologous genes in deep subseafloor sedimentary metagenomes.</title>
        <authorList>
            <person name="Kawai M."/>
            <person name="Futagami T."/>
            <person name="Toyoda A."/>
            <person name="Takaki Y."/>
            <person name="Nishi S."/>
            <person name="Hori S."/>
            <person name="Arai W."/>
            <person name="Tsubouchi T."/>
            <person name="Morono Y."/>
            <person name="Uchiyama I."/>
            <person name="Ito T."/>
            <person name="Fujiyama A."/>
            <person name="Inagaki F."/>
            <person name="Takami H."/>
        </authorList>
    </citation>
    <scope>NUCLEOTIDE SEQUENCE</scope>
    <source>
        <strain evidence="6">Expedition CK06-06</strain>
    </source>
</reference>
<dbReference type="PANTHER" id="PTHR36214:SF3">
    <property type="entry name" value="ACETYL-COA DECARBONYLASE_SYNTHASE COMPLEX SUBUNIT GAMMA"/>
    <property type="match status" value="1"/>
</dbReference>
<dbReference type="InterPro" id="IPR007202">
    <property type="entry name" value="4Fe-4S_dom"/>
</dbReference>
<name>X0ZES5_9ZZZZ</name>
<comment type="caution">
    <text evidence="6">The sequence shown here is derived from an EMBL/GenBank/DDBJ whole genome shotgun (WGS) entry which is preliminary data.</text>
</comment>
<protein>
    <recommendedName>
        <fullName evidence="5">4Fe-4S domain-containing protein</fullName>
    </recommendedName>
</protein>
<evidence type="ECO:0000256" key="2">
    <source>
        <dbReference type="ARBA" id="ARBA00022723"/>
    </source>
</evidence>
<gene>
    <name evidence="6" type="ORF">S01H4_04986</name>
</gene>
<dbReference type="AlphaFoldDB" id="X0ZES5"/>
<accession>X0ZES5</accession>
<dbReference type="NCBIfam" id="NF003195">
    <property type="entry name" value="PRK04165.1"/>
    <property type="match status" value="1"/>
</dbReference>
<sequence length="298" mass="33372">MAISGLDIFKLLPKTNCRDCGFPTCLAFAMQLAAKKIELSKCPHVTEEAKKALEDAARPPIMPVTIGTGDFSFTIGAETVLYRHEKRFEHRPSFAYFISDSMEDSQVDDILSRIKTQKWERVGELLQPNSIYLKSEENDISKYVKLVEKIASSTKLSLILINEDIEAIKQALQFCSDRKPLIGSATKDNIDDFISLAKSDSYPLLIKGESIEDLISLTTKASDEGLKEIVLDSSPKNLKQAFNHQIYIRRAALEKKNQALGYPTIIFPFKLTDDAMKEAVIASIFVAKYAIIIGYTFS</sequence>
<dbReference type="InterPro" id="IPR011005">
    <property type="entry name" value="Dihydropteroate_synth-like_sf"/>
</dbReference>
<keyword evidence="4" id="KW-0411">Iron-sulfur</keyword>
<organism evidence="6">
    <name type="scientific">marine sediment metagenome</name>
    <dbReference type="NCBI Taxonomy" id="412755"/>
    <lineage>
        <taxon>unclassified sequences</taxon>
        <taxon>metagenomes</taxon>
        <taxon>ecological metagenomes</taxon>
    </lineage>
</organism>
<evidence type="ECO:0000259" key="5">
    <source>
        <dbReference type="PROSITE" id="PS51656"/>
    </source>
</evidence>
<feature type="domain" description="4Fe-4S" evidence="5">
    <location>
        <begin position="1"/>
        <end position="59"/>
    </location>
</feature>
<dbReference type="PROSITE" id="PS51656">
    <property type="entry name" value="4FE4S"/>
    <property type="match status" value="1"/>
</dbReference>
<evidence type="ECO:0000313" key="6">
    <source>
        <dbReference type="EMBL" id="GAG68135.1"/>
    </source>
</evidence>
<dbReference type="GO" id="GO:0046872">
    <property type="term" value="F:metal ion binding"/>
    <property type="evidence" value="ECO:0007669"/>
    <property type="project" value="UniProtKB-KW"/>
</dbReference>
<evidence type="ECO:0000256" key="1">
    <source>
        <dbReference type="ARBA" id="ARBA00022485"/>
    </source>
</evidence>
<keyword evidence="2" id="KW-0479">Metal-binding</keyword>
<dbReference type="InterPro" id="IPR016041">
    <property type="entry name" value="Ac-CoA_synth_d_su_TIM-brl"/>
</dbReference>
<keyword evidence="3" id="KW-0408">Iron</keyword>
<dbReference type="Pfam" id="PF04060">
    <property type="entry name" value="FeS"/>
    <property type="match status" value="1"/>
</dbReference>